<dbReference type="InterPro" id="IPR035906">
    <property type="entry name" value="MetI-like_sf"/>
</dbReference>
<name>A0A073B899_9PSEU</name>
<dbReference type="PANTHER" id="PTHR43163">
    <property type="entry name" value="DIPEPTIDE TRANSPORT SYSTEM PERMEASE PROTEIN DPPB-RELATED"/>
    <property type="match status" value="1"/>
</dbReference>
<accession>A0A073B899</accession>
<keyword evidence="5 7" id="KW-1133">Transmembrane helix</keyword>
<dbReference type="InterPro" id="IPR045621">
    <property type="entry name" value="BPD_transp_1_N"/>
</dbReference>
<comment type="caution">
    <text evidence="9">The sequence shown here is derived from an EMBL/GenBank/DDBJ whole genome shotgun (WGS) entry which is preliminary data.</text>
</comment>
<evidence type="ECO:0000256" key="5">
    <source>
        <dbReference type="ARBA" id="ARBA00022989"/>
    </source>
</evidence>
<dbReference type="PANTHER" id="PTHR43163:SF3">
    <property type="entry name" value="PEPTIDE ABC TRANSPORTER PERMEASE PROTEIN"/>
    <property type="match status" value="1"/>
</dbReference>
<dbReference type="RefSeq" id="WP_029720230.1">
    <property type="nucleotide sequence ID" value="NZ_JNVU01000031.1"/>
</dbReference>
<evidence type="ECO:0000256" key="4">
    <source>
        <dbReference type="ARBA" id="ARBA00022692"/>
    </source>
</evidence>
<evidence type="ECO:0000313" key="10">
    <source>
        <dbReference type="Proteomes" id="UP000031419"/>
    </source>
</evidence>
<keyword evidence="2 7" id="KW-0813">Transport</keyword>
<evidence type="ECO:0000256" key="6">
    <source>
        <dbReference type="ARBA" id="ARBA00023136"/>
    </source>
</evidence>
<evidence type="ECO:0000256" key="7">
    <source>
        <dbReference type="RuleBase" id="RU363032"/>
    </source>
</evidence>
<dbReference type="AlphaFoldDB" id="A0A073B899"/>
<keyword evidence="6 7" id="KW-0472">Membrane</keyword>
<feature type="transmembrane region" description="Helical" evidence="7">
    <location>
        <begin position="287"/>
        <end position="309"/>
    </location>
</feature>
<reference evidence="9 10" key="1">
    <citation type="submission" date="2014-06" db="EMBL/GenBank/DDBJ databases">
        <title>Saccharopolyspora rectivirgula DSM-43113 Genome sequencing.</title>
        <authorList>
            <person name="Barrera C."/>
            <person name="Millon L."/>
            <person name="Rognon B."/>
            <person name="Zaugg C."/>
            <person name="Monod M."/>
        </authorList>
    </citation>
    <scope>NUCLEOTIDE SEQUENCE [LARGE SCALE GENOMIC DNA]</scope>
    <source>
        <strain evidence="9 10">DSM 43113</strain>
    </source>
</reference>
<dbReference type="eggNOG" id="COG0601">
    <property type="taxonomic scope" value="Bacteria"/>
</dbReference>
<gene>
    <name evidence="9" type="ORF">GU90_13325</name>
</gene>
<dbReference type="Pfam" id="PF19300">
    <property type="entry name" value="BPD_transp_1_N"/>
    <property type="match status" value="1"/>
</dbReference>
<dbReference type="SUPFAM" id="SSF161098">
    <property type="entry name" value="MetI-like"/>
    <property type="match status" value="1"/>
</dbReference>
<feature type="transmembrane region" description="Helical" evidence="7">
    <location>
        <begin position="7"/>
        <end position="31"/>
    </location>
</feature>
<keyword evidence="4 7" id="KW-0812">Transmembrane</keyword>
<dbReference type="Proteomes" id="UP000031419">
    <property type="component" value="Unassembled WGS sequence"/>
</dbReference>
<organism evidence="9 10">
    <name type="scientific">Saccharopolyspora rectivirgula</name>
    <dbReference type="NCBI Taxonomy" id="28042"/>
    <lineage>
        <taxon>Bacteria</taxon>
        <taxon>Bacillati</taxon>
        <taxon>Actinomycetota</taxon>
        <taxon>Actinomycetes</taxon>
        <taxon>Pseudonocardiales</taxon>
        <taxon>Pseudonocardiaceae</taxon>
        <taxon>Saccharopolyspora</taxon>
    </lineage>
</organism>
<keyword evidence="3" id="KW-1003">Cell membrane</keyword>
<feature type="transmembrane region" description="Helical" evidence="7">
    <location>
        <begin position="100"/>
        <end position="123"/>
    </location>
</feature>
<dbReference type="GO" id="GO:0055085">
    <property type="term" value="P:transmembrane transport"/>
    <property type="evidence" value="ECO:0007669"/>
    <property type="project" value="InterPro"/>
</dbReference>
<dbReference type="Pfam" id="PF00528">
    <property type="entry name" value="BPD_transp_1"/>
    <property type="match status" value="1"/>
</dbReference>
<sequence length="316" mass="32681">MTARAVVLRVGAALVQVAVAAIAVFVLTALLPGDTAVVVLGEHADQQQLAALRAQLGLDDPLEQRFLNWVTGLLRGDLGVSLLTGAPVAEEIGRGLATTVLLAGATLLVLLPVAFATGVYCGLREDSRVAWAVNSLLLLLNAIPEFVLGLLLIGAVSVRAGWLPATAAGLSGWSLLSEPAVLVLPVVVLAAKQVCGLARQVRIGVIEANSAEYADHVRLLGLSEPVVVLRHVLPGGIRPALQQLARTVDGLLGGVVVVEALFAFPGMGSGFVEAVKARDLPLVQGYALLFAVTTVVLSLVADLLTARLVPQAEAAR</sequence>
<dbReference type="CDD" id="cd06261">
    <property type="entry name" value="TM_PBP2"/>
    <property type="match status" value="1"/>
</dbReference>
<dbReference type="PROSITE" id="PS50928">
    <property type="entry name" value="ABC_TM1"/>
    <property type="match status" value="1"/>
</dbReference>
<dbReference type="Gene3D" id="1.10.3720.10">
    <property type="entry name" value="MetI-like"/>
    <property type="match status" value="1"/>
</dbReference>
<dbReference type="OrthoDB" id="9778910at2"/>
<dbReference type="GO" id="GO:0005886">
    <property type="term" value="C:plasma membrane"/>
    <property type="evidence" value="ECO:0007669"/>
    <property type="project" value="UniProtKB-SubCell"/>
</dbReference>
<feature type="transmembrane region" description="Helical" evidence="7">
    <location>
        <begin position="135"/>
        <end position="158"/>
    </location>
</feature>
<feature type="transmembrane region" description="Helical" evidence="7">
    <location>
        <begin position="170"/>
        <end position="191"/>
    </location>
</feature>
<proteinExistence type="inferred from homology"/>
<evidence type="ECO:0000313" key="9">
    <source>
        <dbReference type="EMBL" id="KEI43944.1"/>
    </source>
</evidence>
<evidence type="ECO:0000256" key="3">
    <source>
        <dbReference type="ARBA" id="ARBA00022475"/>
    </source>
</evidence>
<protein>
    <submittedName>
        <fullName evidence="9">Peptide ABC transporter permease</fullName>
    </submittedName>
</protein>
<feature type="transmembrane region" description="Helical" evidence="7">
    <location>
        <begin position="248"/>
        <end position="267"/>
    </location>
</feature>
<evidence type="ECO:0000256" key="1">
    <source>
        <dbReference type="ARBA" id="ARBA00004651"/>
    </source>
</evidence>
<dbReference type="InterPro" id="IPR000515">
    <property type="entry name" value="MetI-like"/>
</dbReference>
<evidence type="ECO:0000256" key="2">
    <source>
        <dbReference type="ARBA" id="ARBA00022448"/>
    </source>
</evidence>
<dbReference type="STRING" id="28042.GU90_13325"/>
<keyword evidence="10" id="KW-1185">Reference proteome</keyword>
<feature type="domain" description="ABC transmembrane type-1" evidence="8">
    <location>
        <begin position="96"/>
        <end position="301"/>
    </location>
</feature>
<dbReference type="EMBL" id="JNVU01000031">
    <property type="protein sequence ID" value="KEI43944.1"/>
    <property type="molecule type" value="Genomic_DNA"/>
</dbReference>
<comment type="subcellular location">
    <subcellularLocation>
        <location evidence="1 7">Cell membrane</location>
        <topology evidence="1 7">Multi-pass membrane protein</topology>
    </subcellularLocation>
</comment>
<comment type="similarity">
    <text evidence="7">Belongs to the binding-protein-dependent transport system permease family.</text>
</comment>
<evidence type="ECO:0000259" key="8">
    <source>
        <dbReference type="PROSITE" id="PS50928"/>
    </source>
</evidence>